<proteinExistence type="predicted"/>
<evidence type="ECO:0000256" key="1">
    <source>
        <dbReference type="SAM" id="SignalP"/>
    </source>
</evidence>
<organism evidence="2 3">
    <name type="scientific">Tuber borchii</name>
    <name type="common">White truffle</name>
    <dbReference type="NCBI Taxonomy" id="42251"/>
    <lineage>
        <taxon>Eukaryota</taxon>
        <taxon>Fungi</taxon>
        <taxon>Dikarya</taxon>
        <taxon>Ascomycota</taxon>
        <taxon>Pezizomycotina</taxon>
        <taxon>Pezizomycetes</taxon>
        <taxon>Pezizales</taxon>
        <taxon>Tuberaceae</taxon>
        <taxon>Tuber</taxon>
    </lineage>
</organism>
<dbReference type="Proteomes" id="UP000244722">
    <property type="component" value="Unassembled WGS sequence"/>
</dbReference>
<evidence type="ECO:0000313" key="3">
    <source>
        <dbReference type="Proteomes" id="UP000244722"/>
    </source>
</evidence>
<sequence length="173" mass="18207">MKLSLTYLTLPLSIAAAAAAAVLDKRDPLPSKFTLESSSQGIPDLIWTELQWLSGSAYIGNSKYNSASEKLQFTSGGDGLSFTSYHSAPTGWTNFYIFPSESRAVGFTTPHSASIPAGAATTGFENVGGQLAYQGGMQWQACDQGGGVYQIFWDGASSAGCVPIGLYIRPSAC</sequence>
<feature type="chain" id="PRO_5015589110" description="Cell wall protein PhiA" evidence="1">
    <location>
        <begin position="21"/>
        <end position="173"/>
    </location>
</feature>
<reference evidence="2 3" key="1">
    <citation type="submission" date="2017-04" db="EMBL/GenBank/DDBJ databases">
        <title>Draft genome sequence of Tuber borchii Vittad., a whitish edible truffle.</title>
        <authorList>
            <consortium name="DOE Joint Genome Institute"/>
            <person name="Murat C."/>
            <person name="Kuo A."/>
            <person name="Barry K.W."/>
            <person name="Clum A."/>
            <person name="Dockter R.B."/>
            <person name="Fauchery L."/>
            <person name="Iotti M."/>
            <person name="Kohler A."/>
            <person name="Labutti K."/>
            <person name="Lindquist E.A."/>
            <person name="Lipzen A."/>
            <person name="Ohm R.A."/>
            <person name="Wang M."/>
            <person name="Grigoriev I.V."/>
            <person name="Zambonelli A."/>
            <person name="Martin F.M."/>
        </authorList>
    </citation>
    <scope>NUCLEOTIDE SEQUENCE [LARGE SCALE GENOMIC DNA]</scope>
    <source>
        <strain evidence="2 3">Tbo3840</strain>
    </source>
</reference>
<keyword evidence="3" id="KW-1185">Reference proteome</keyword>
<comment type="caution">
    <text evidence="2">The sequence shown here is derived from an EMBL/GenBank/DDBJ whole genome shotgun (WGS) entry which is preliminary data.</text>
</comment>
<protein>
    <recommendedName>
        <fullName evidence="4">Cell wall protein PhiA</fullName>
    </recommendedName>
</protein>
<keyword evidence="1" id="KW-0732">Signal</keyword>
<accession>A0A2T6ZW52</accession>
<dbReference type="AlphaFoldDB" id="A0A2T6ZW52"/>
<dbReference type="OrthoDB" id="5430620at2759"/>
<name>A0A2T6ZW52_TUBBO</name>
<feature type="signal peptide" evidence="1">
    <location>
        <begin position="1"/>
        <end position="20"/>
    </location>
</feature>
<evidence type="ECO:0000313" key="2">
    <source>
        <dbReference type="EMBL" id="PUU79702.1"/>
    </source>
</evidence>
<evidence type="ECO:0008006" key="4">
    <source>
        <dbReference type="Google" id="ProtNLM"/>
    </source>
</evidence>
<dbReference type="EMBL" id="NESQ01000084">
    <property type="protein sequence ID" value="PUU79702.1"/>
    <property type="molecule type" value="Genomic_DNA"/>
</dbReference>
<gene>
    <name evidence="2" type="ORF">B9Z19DRAFT_1192414</name>
</gene>